<reference evidence="1 2" key="1">
    <citation type="submission" date="2016-07" db="EMBL/GenBank/DDBJ databases">
        <authorList>
            <person name="Jeong J.-J."/>
            <person name="Kim D.W."/>
            <person name="Sang M.K."/>
            <person name="Choi I.-G."/>
            <person name="Kim K.D."/>
        </authorList>
    </citation>
    <scope>NUCLEOTIDE SEQUENCE [LARGE SCALE GENOMIC DNA]</scope>
    <source>
        <strain evidence="1 2">UTM-3</strain>
    </source>
</reference>
<keyword evidence="2" id="KW-1185">Reference proteome</keyword>
<evidence type="ECO:0000313" key="1">
    <source>
        <dbReference type="EMBL" id="OCA77104.1"/>
    </source>
</evidence>
<proteinExistence type="predicted"/>
<evidence type="ECO:0000313" key="2">
    <source>
        <dbReference type="Proteomes" id="UP000092651"/>
    </source>
</evidence>
<dbReference type="Proteomes" id="UP000092651">
    <property type="component" value="Unassembled WGS sequence"/>
</dbReference>
<dbReference type="RefSeq" id="WP_065392858.1">
    <property type="nucleotide sequence ID" value="NZ_MAYH01000001.1"/>
</dbReference>
<sequence length="180" mass="21513">MASKQLNFYITPNDYERINTMISENDIIVLCKSKIFADNNIVYTNKLPNIDEEIFQVYFTDSRFLERIKILSTNNGIRYFDIDESYLLEFDLGGFYPYDRTILQRSRFYYVKSFYNAESNLEKKSDLFCDWADGIIKNFKNEILRKYSKEKYFFYSESAINWIEENNAIEKPGGLGWKKP</sequence>
<accession>A0A1B8ZZY9</accession>
<comment type="caution">
    <text evidence="1">The sequence shown here is derived from an EMBL/GenBank/DDBJ whole genome shotgun (WGS) entry which is preliminary data.</text>
</comment>
<dbReference type="EMBL" id="MAYH01000001">
    <property type="protein sequence ID" value="OCA77104.1"/>
    <property type="molecule type" value="Genomic_DNA"/>
</dbReference>
<organism evidence="1 2">
    <name type="scientific">Chryseobacterium artocarpi</name>
    <dbReference type="NCBI Taxonomy" id="1414727"/>
    <lineage>
        <taxon>Bacteria</taxon>
        <taxon>Pseudomonadati</taxon>
        <taxon>Bacteroidota</taxon>
        <taxon>Flavobacteriia</taxon>
        <taxon>Flavobacteriales</taxon>
        <taxon>Weeksellaceae</taxon>
        <taxon>Chryseobacterium group</taxon>
        <taxon>Chryseobacterium</taxon>
    </lineage>
</organism>
<protein>
    <submittedName>
        <fullName evidence="1">Uncharacterized protein</fullName>
    </submittedName>
</protein>
<gene>
    <name evidence="1" type="ORF">BBI01_01180</name>
</gene>
<name>A0A1B8ZZY9_9FLAO</name>
<dbReference type="AlphaFoldDB" id="A0A1B8ZZY9"/>
<dbReference type="OrthoDB" id="1256233at2"/>